<evidence type="ECO:0000313" key="3">
    <source>
        <dbReference type="Proteomes" id="UP000625711"/>
    </source>
</evidence>
<dbReference type="Proteomes" id="UP000625711">
    <property type="component" value="Unassembled WGS sequence"/>
</dbReference>
<organism evidence="2 3">
    <name type="scientific">Rhynchophorus ferrugineus</name>
    <name type="common">Red palm weevil</name>
    <name type="synonym">Curculio ferrugineus</name>
    <dbReference type="NCBI Taxonomy" id="354439"/>
    <lineage>
        <taxon>Eukaryota</taxon>
        <taxon>Metazoa</taxon>
        <taxon>Ecdysozoa</taxon>
        <taxon>Arthropoda</taxon>
        <taxon>Hexapoda</taxon>
        <taxon>Insecta</taxon>
        <taxon>Pterygota</taxon>
        <taxon>Neoptera</taxon>
        <taxon>Endopterygota</taxon>
        <taxon>Coleoptera</taxon>
        <taxon>Polyphaga</taxon>
        <taxon>Cucujiformia</taxon>
        <taxon>Curculionidae</taxon>
        <taxon>Dryophthorinae</taxon>
        <taxon>Rhynchophorus</taxon>
    </lineage>
</organism>
<sequence length="102" mass="10920">MQLIKKVTYFDASGFSLCVTARWQHPLSFSVPQLVCRPDSHTPQPTGSGKQGPVGGRERHGETDQPSGPSSDGFGALEGQLKRGDVGLNDDGNRGSPKWAEL</sequence>
<dbReference type="EMBL" id="JAACXV010000267">
    <property type="protein sequence ID" value="KAF7280969.1"/>
    <property type="molecule type" value="Genomic_DNA"/>
</dbReference>
<reference evidence="2" key="1">
    <citation type="submission" date="2020-08" db="EMBL/GenBank/DDBJ databases">
        <title>Genome sequencing and assembly of the red palm weevil Rhynchophorus ferrugineus.</title>
        <authorList>
            <person name="Dias G.B."/>
            <person name="Bergman C.M."/>
            <person name="Manee M."/>
        </authorList>
    </citation>
    <scope>NUCLEOTIDE SEQUENCE</scope>
    <source>
        <strain evidence="2">AA-2017</strain>
        <tissue evidence="2">Whole larva</tissue>
    </source>
</reference>
<proteinExistence type="predicted"/>
<accession>A0A834IJH6</accession>
<name>A0A834IJH6_RHYFE</name>
<feature type="region of interest" description="Disordered" evidence="1">
    <location>
        <begin position="35"/>
        <end position="102"/>
    </location>
</feature>
<keyword evidence="3" id="KW-1185">Reference proteome</keyword>
<protein>
    <submittedName>
        <fullName evidence="2">Uncharacterized protein</fullName>
    </submittedName>
</protein>
<evidence type="ECO:0000256" key="1">
    <source>
        <dbReference type="SAM" id="MobiDB-lite"/>
    </source>
</evidence>
<dbReference type="AlphaFoldDB" id="A0A834IJH6"/>
<comment type="caution">
    <text evidence="2">The sequence shown here is derived from an EMBL/GenBank/DDBJ whole genome shotgun (WGS) entry which is preliminary data.</text>
</comment>
<gene>
    <name evidence="2" type="ORF">GWI33_005302</name>
</gene>
<evidence type="ECO:0000313" key="2">
    <source>
        <dbReference type="EMBL" id="KAF7280969.1"/>
    </source>
</evidence>